<name>A0A8T0Q9Y3_PANVG</name>
<dbReference type="EMBL" id="CM029049">
    <property type="protein sequence ID" value="KAG2570700.1"/>
    <property type="molecule type" value="Genomic_DNA"/>
</dbReference>
<reference evidence="2" key="1">
    <citation type="submission" date="2020-05" db="EMBL/GenBank/DDBJ databases">
        <title>WGS assembly of Panicum virgatum.</title>
        <authorList>
            <person name="Lovell J.T."/>
            <person name="Jenkins J."/>
            <person name="Shu S."/>
            <person name="Juenger T.E."/>
            <person name="Schmutz J."/>
        </authorList>
    </citation>
    <scope>NUCLEOTIDE SEQUENCE</scope>
    <source>
        <strain evidence="2">AP13</strain>
    </source>
</reference>
<keyword evidence="1" id="KW-1133">Transmembrane helix</keyword>
<feature type="transmembrane region" description="Helical" evidence="1">
    <location>
        <begin position="140"/>
        <end position="157"/>
    </location>
</feature>
<dbReference type="PANTHER" id="PTHR46932:SF12">
    <property type="entry name" value="HEAVY METAL-ASSOCIATED ISOPRENYLATED PLANT PROTEIN 47"/>
    <property type="match status" value="1"/>
</dbReference>
<dbReference type="InterPro" id="IPR042885">
    <property type="entry name" value="HIPP47/16"/>
</dbReference>
<protein>
    <submittedName>
        <fullName evidence="2">Uncharacterized protein</fullName>
    </submittedName>
</protein>
<dbReference type="Gene3D" id="3.30.70.100">
    <property type="match status" value="1"/>
</dbReference>
<keyword evidence="3" id="KW-1185">Reference proteome</keyword>
<evidence type="ECO:0000256" key="1">
    <source>
        <dbReference type="SAM" id="Phobius"/>
    </source>
</evidence>
<keyword evidence="1" id="KW-0472">Membrane</keyword>
<organism evidence="2 3">
    <name type="scientific">Panicum virgatum</name>
    <name type="common">Blackwell switchgrass</name>
    <dbReference type="NCBI Taxonomy" id="38727"/>
    <lineage>
        <taxon>Eukaryota</taxon>
        <taxon>Viridiplantae</taxon>
        <taxon>Streptophyta</taxon>
        <taxon>Embryophyta</taxon>
        <taxon>Tracheophyta</taxon>
        <taxon>Spermatophyta</taxon>
        <taxon>Magnoliopsida</taxon>
        <taxon>Liliopsida</taxon>
        <taxon>Poales</taxon>
        <taxon>Poaceae</taxon>
        <taxon>PACMAD clade</taxon>
        <taxon>Panicoideae</taxon>
        <taxon>Panicodae</taxon>
        <taxon>Paniceae</taxon>
        <taxon>Panicinae</taxon>
        <taxon>Panicum</taxon>
        <taxon>Panicum sect. Hiantes</taxon>
    </lineage>
</organism>
<keyword evidence="1" id="KW-0812">Transmembrane</keyword>
<comment type="caution">
    <text evidence="2">The sequence shown here is derived from an EMBL/GenBank/DDBJ whole genome shotgun (WGS) entry which is preliminary data.</text>
</comment>
<dbReference type="AlphaFoldDB" id="A0A8T0Q9Y3"/>
<evidence type="ECO:0000313" key="2">
    <source>
        <dbReference type="EMBL" id="KAG2570700.1"/>
    </source>
</evidence>
<proteinExistence type="predicted"/>
<evidence type="ECO:0000313" key="3">
    <source>
        <dbReference type="Proteomes" id="UP000823388"/>
    </source>
</evidence>
<dbReference type="Proteomes" id="UP000823388">
    <property type="component" value="Chromosome 7K"/>
</dbReference>
<sequence length="159" mass="17618">MNSFKVLRLHAQSPCDVFTTGLTEFISPELDITIGDFTLECTIGGGDLSYVLKQKIVIRTEKMLDDTRLKALEGAAALAGVDTMRLAAWRTKEVVMEGMSVDVAKLISVLHNSRVGQTQLVEVDQVLGRQLVAPRRAPKMQIFGTVFVFLLFLRIVSSY</sequence>
<dbReference type="PANTHER" id="PTHR46932">
    <property type="entry name" value="HEAVY METAL-ASSOCIATED ISOPRENYLATED PLANT PROTEIN 47"/>
    <property type="match status" value="1"/>
</dbReference>
<accession>A0A8T0Q9Y3</accession>
<gene>
    <name evidence="2" type="ORF">PVAP13_7KG038745</name>
</gene>